<dbReference type="Pfam" id="PF07690">
    <property type="entry name" value="MFS_1"/>
    <property type="match status" value="1"/>
</dbReference>
<keyword evidence="4 7" id="KW-1133">Transmembrane helix</keyword>
<feature type="transmembrane region" description="Helical" evidence="7">
    <location>
        <begin position="418"/>
        <end position="436"/>
    </location>
</feature>
<dbReference type="PANTHER" id="PTHR23504">
    <property type="entry name" value="MAJOR FACILITATOR SUPERFAMILY DOMAIN-CONTAINING PROTEIN 10"/>
    <property type="match status" value="1"/>
</dbReference>
<dbReference type="PRINTS" id="PR01035">
    <property type="entry name" value="TCRTETA"/>
</dbReference>
<dbReference type="Proteomes" id="UP000467700">
    <property type="component" value="Unassembled WGS sequence"/>
</dbReference>
<dbReference type="GO" id="GO:0022857">
    <property type="term" value="F:transmembrane transporter activity"/>
    <property type="evidence" value="ECO:0007669"/>
    <property type="project" value="InterPro"/>
</dbReference>
<keyword evidence="10" id="KW-1185">Reference proteome</keyword>
<protein>
    <recommendedName>
        <fullName evidence="8">Major facilitator superfamily (MFS) profile domain-containing protein</fullName>
    </recommendedName>
</protein>
<feature type="region of interest" description="Disordered" evidence="6">
    <location>
        <begin position="306"/>
        <end position="330"/>
    </location>
</feature>
<evidence type="ECO:0000256" key="4">
    <source>
        <dbReference type="ARBA" id="ARBA00022989"/>
    </source>
</evidence>
<evidence type="ECO:0000313" key="10">
    <source>
        <dbReference type="Proteomes" id="UP000467700"/>
    </source>
</evidence>
<dbReference type="EMBL" id="CACVBS010000028">
    <property type="protein sequence ID" value="CAA7260058.1"/>
    <property type="molecule type" value="Genomic_DNA"/>
</dbReference>
<organism evidence="9 10">
    <name type="scientific">Cyclocybe aegerita</name>
    <name type="common">Black poplar mushroom</name>
    <name type="synonym">Agrocybe aegerita</name>
    <dbReference type="NCBI Taxonomy" id="1973307"/>
    <lineage>
        <taxon>Eukaryota</taxon>
        <taxon>Fungi</taxon>
        <taxon>Dikarya</taxon>
        <taxon>Basidiomycota</taxon>
        <taxon>Agaricomycotina</taxon>
        <taxon>Agaricomycetes</taxon>
        <taxon>Agaricomycetidae</taxon>
        <taxon>Agaricales</taxon>
        <taxon>Agaricineae</taxon>
        <taxon>Bolbitiaceae</taxon>
        <taxon>Cyclocybe</taxon>
    </lineage>
</organism>
<evidence type="ECO:0000259" key="8">
    <source>
        <dbReference type="PROSITE" id="PS50850"/>
    </source>
</evidence>
<keyword evidence="3 7" id="KW-0812">Transmembrane</keyword>
<evidence type="ECO:0000256" key="5">
    <source>
        <dbReference type="ARBA" id="ARBA00023136"/>
    </source>
</evidence>
<keyword evidence="5 7" id="KW-0472">Membrane</keyword>
<evidence type="ECO:0000256" key="1">
    <source>
        <dbReference type="ARBA" id="ARBA00004141"/>
    </source>
</evidence>
<dbReference type="InterPro" id="IPR036259">
    <property type="entry name" value="MFS_trans_sf"/>
</dbReference>
<feature type="transmembrane region" description="Helical" evidence="7">
    <location>
        <begin position="77"/>
        <end position="98"/>
    </location>
</feature>
<dbReference type="SUPFAM" id="SSF103473">
    <property type="entry name" value="MFS general substrate transporter"/>
    <property type="match status" value="1"/>
</dbReference>
<gene>
    <name evidence="9" type="ORF">AAE3_LOCUS1881</name>
</gene>
<dbReference type="OrthoDB" id="419616at2759"/>
<dbReference type="AlphaFoldDB" id="A0A8S0WVW8"/>
<dbReference type="InterPro" id="IPR011701">
    <property type="entry name" value="MFS"/>
</dbReference>
<feature type="transmembrane region" description="Helical" evidence="7">
    <location>
        <begin position="387"/>
        <end position="406"/>
    </location>
</feature>
<dbReference type="InterPro" id="IPR001958">
    <property type="entry name" value="Tet-R_TetA/multi-R_MdtG-like"/>
</dbReference>
<name>A0A8S0WVW8_CYCAE</name>
<dbReference type="PROSITE" id="PS50850">
    <property type="entry name" value="MFS"/>
    <property type="match status" value="1"/>
</dbReference>
<feature type="transmembrane region" description="Helical" evidence="7">
    <location>
        <begin position="149"/>
        <end position="168"/>
    </location>
</feature>
<evidence type="ECO:0000256" key="7">
    <source>
        <dbReference type="SAM" id="Phobius"/>
    </source>
</evidence>
<comment type="caution">
    <text evidence="9">The sequence shown here is derived from an EMBL/GenBank/DDBJ whole genome shotgun (WGS) entry which is preliminary data.</text>
</comment>
<comment type="subcellular location">
    <subcellularLocation>
        <location evidence="1">Membrane</location>
        <topology evidence="1">Multi-pass membrane protein</topology>
    </subcellularLocation>
</comment>
<dbReference type="GO" id="GO:0016020">
    <property type="term" value="C:membrane"/>
    <property type="evidence" value="ECO:0007669"/>
    <property type="project" value="UniProtKB-SubCell"/>
</dbReference>
<feature type="transmembrane region" description="Helical" evidence="7">
    <location>
        <begin position="248"/>
        <end position="269"/>
    </location>
</feature>
<evidence type="ECO:0000313" key="9">
    <source>
        <dbReference type="EMBL" id="CAA7260058.1"/>
    </source>
</evidence>
<evidence type="ECO:0000256" key="3">
    <source>
        <dbReference type="ARBA" id="ARBA00022692"/>
    </source>
</evidence>
<keyword evidence="2" id="KW-0813">Transport</keyword>
<dbReference type="PANTHER" id="PTHR23504:SF15">
    <property type="entry name" value="MAJOR FACILITATOR SUPERFAMILY (MFS) PROFILE DOMAIN-CONTAINING PROTEIN"/>
    <property type="match status" value="1"/>
</dbReference>
<reference evidence="9 10" key="1">
    <citation type="submission" date="2020-01" db="EMBL/GenBank/DDBJ databases">
        <authorList>
            <person name="Gupta K D."/>
        </authorList>
    </citation>
    <scope>NUCLEOTIDE SEQUENCE [LARGE SCALE GENOMIC DNA]</scope>
</reference>
<feature type="transmembrane region" description="Helical" evidence="7">
    <location>
        <begin position="448"/>
        <end position="468"/>
    </location>
</feature>
<feature type="compositionally biased region" description="Polar residues" evidence="6">
    <location>
        <begin position="310"/>
        <end position="330"/>
    </location>
</feature>
<sequence length="550" mass="60324">MSHSEPAFRLRNIGISVHAQYKITDNGAISLPSPFFSSRPMSISHEEVHQIHGVPPPAPGEEPVLVQQRTPLPKVQLAIVMLINLAEPVTGTVIYPFINKFVRETGIINGDERRTGYYAGIIESVFFLSESLTVVQWGYLSDRYGRRPILVLGTFGAALAVFFFGLQTTFWPLVFFRCLQGIFNGNIGVSKTVIAELSDPTNIGDAFAVIPFTWSIGITVGPIIGGLLTDPAVRWPDTFGRFEYFRTHPYFLPCAAASFIAFIVFLATFTGLKETLASLAPQEEKSIENGPPSEETRLLTQNGVHYDGSSCHSSSRNDSPNQCKSDLPTTNDDRNDFNRVLFSRHLLLTLLNYAFLAFLDMGNFVLLPLMYSTSVPLGGLGLEPYRIGMVLAAFGVINSVVQAFALGPLIRRYGARKMYIISFAAILGSFVLFPVLKFLARRAGGVDRYVVACISLQLAFQTTILIGYGSMQILLIQDVPDRYLGTVNGVGQMVGSGTRGIAPTFASSLYSLSLEKHLAGGNMVFYVLIGMNIIGIICSTFIPKPTKIRQ</sequence>
<dbReference type="Gene3D" id="1.20.1250.20">
    <property type="entry name" value="MFS general substrate transporter like domains"/>
    <property type="match status" value="1"/>
</dbReference>
<feature type="transmembrane region" description="Helical" evidence="7">
    <location>
        <begin position="206"/>
        <end position="228"/>
    </location>
</feature>
<dbReference type="InterPro" id="IPR020846">
    <property type="entry name" value="MFS_dom"/>
</dbReference>
<dbReference type="CDD" id="cd17330">
    <property type="entry name" value="MFS_SLC46_TetA_like"/>
    <property type="match status" value="1"/>
</dbReference>
<accession>A0A8S0WVW8</accession>
<evidence type="ECO:0000256" key="6">
    <source>
        <dbReference type="SAM" id="MobiDB-lite"/>
    </source>
</evidence>
<feature type="transmembrane region" description="Helical" evidence="7">
    <location>
        <begin position="346"/>
        <end position="367"/>
    </location>
</feature>
<feature type="domain" description="Major facilitator superfamily (MFS) profile" evidence="8">
    <location>
        <begin position="76"/>
        <end position="547"/>
    </location>
</feature>
<proteinExistence type="predicted"/>
<feature type="transmembrane region" description="Helical" evidence="7">
    <location>
        <begin position="523"/>
        <end position="542"/>
    </location>
</feature>
<evidence type="ECO:0000256" key="2">
    <source>
        <dbReference type="ARBA" id="ARBA00022448"/>
    </source>
</evidence>